<evidence type="ECO:0000313" key="2">
    <source>
        <dbReference type="Proteomes" id="UP000318370"/>
    </source>
</evidence>
<proteinExistence type="predicted"/>
<sequence length="190" mass="21157">MDHAGGIVVLHFHTVEPGFDGQRVRVGDFIPRHQPGAKAAGRWPVFAGGKPGVLPVAGRAVHIAAVTGNVLQRPLDGNIAPAFADHQRQLAFIIKLMAGSRFNDLAQMPALGIRETDKQRRIGILLVKLQPFGLVVHPDAEDLLWVGDQRQKFDLIKGIVDRHMRQHFCRDIVHCRQKGFQRRILQKMPG</sequence>
<organism evidence="1 2">
    <name type="scientific">Klebsiella spallanzanii</name>
    <dbReference type="NCBI Taxonomy" id="2587528"/>
    <lineage>
        <taxon>Bacteria</taxon>
        <taxon>Pseudomonadati</taxon>
        <taxon>Pseudomonadota</taxon>
        <taxon>Gammaproteobacteria</taxon>
        <taxon>Enterobacterales</taxon>
        <taxon>Enterobacteriaceae</taxon>
        <taxon>Klebsiella/Raoultella group</taxon>
        <taxon>Klebsiella</taxon>
    </lineage>
</organism>
<accession>A0A564MIH4</accession>
<dbReference type="AlphaFoldDB" id="A0A564MIH4"/>
<dbReference type="EMBL" id="CABGHF010000032">
    <property type="protein sequence ID" value="VUS93773.1"/>
    <property type="molecule type" value="Genomic_DNA"/>
</dbReference>
<name>A0A564MIH4_9ENTR</name>
<evidence type="ECO:0000313" key="1">
    <source>
        <dbReference type="EMBL" id="VUS93773.1"/>
    </source>
</evidence>
<reference evidence="1 2" key="1">
    <citation type="submission" date="2019-07" db="EMBL/GenBank/DDBJ databases">
        <authorList>
            <person name="Brisse S."/>
            <person name="Rodrigues C."/>
            <person name="Thorpe H."/>
        </authorList>
    </citation>
    <scope>NUCLEOTIDE SEQUENCE [LARGE SCALE GENOMIC DNA]</scope>
    <source>
        <strain evidence="1">SB6408</strain>
    </source>
</reference>
<protein>
    <submittedName>
        <fullName evidence="1">Uncharacterized protein</fullName>
    </submittedName>
</protein>
<dbReference type="Proteomes" id="UP000318370">
    <property type="component" value="Unassembled WGS sequence"/>
</dbReference>
<gene>
    <name evidence="1" type="ORF">SB6408_05841</name>
</gene>